<proteinExistence type="predicted"/>
<evidence type="ECO:0000313" key="2">
    <source>
        <dbReference type="Proteomes" id="UP001286313"/>
    </source>
</evidence>
<reference evidence="1" key="1">
    <citation type="submission" date="2023-10" db="EMBL/GenBank/DDBJ databases">
        <title>Genome assemblies of two species of porcelain crab, Petrolisthes cinctipes and Petrolisthes manimaculis (Anomura: Porcellanidae).</title>
        <authorList>
            <person name="Angst P."/>
        </authorList>
    </citation>
    <scope>NUCLEOTIDE SEQUENCE</scope>
    <source>
        <strain evidence="1">PB745_01</strain>
        <tissue evidence="1">Gill</tissue>
    </source>
</reference>
<comment type="caution">
    <text evidence="1">The sequence shown here is derived from an EMBL/GenBank/DDBJ whole genome shotgun (WGS) entry which is preliminary data.</text>
</comment>
<protein>
    <submittedName>
        <fullName evidence="1">Uncharacterized protein</fullName>
    </submittedName>
</protein>
<dbReference type="Proteomes" id="UP001286313">
    <property type="component" value="Unassembled WGS sequence"/>
</dbReference>
<evidence type="ECO:0000313" key="1">
    <source>
        <dbReference type="EMBL" id="KAK3851563.1"/>
    </source>
</evidence>
<organism evidence="1 2">
    <name type="scientific">Petrolisthes cinctipes</name>
    <name type="common">Flat porcelain crab</name>
    <dbReference type="NCBI Taxonomy" id="88211"/>
    <lineage>
        <taxon>Eukaryota</taxon>
        <taxon>Metazoa</taxon>
        <taxon>Ecdysozoa</taxon>
        <taxon>Arthropoda</taxon>
        <taxon>Crustacea</taxon>
        <taxon>Multicrustacea</taxon>
        <taxon>Malacostraca</taxon>
        <taxon>Eumalacostraca</taxon>
        <taxon>Eucarida</taxon>
        <taxon>Decapoda</taxon>
        <taxon>Pleocyemata</taxon>
        <taxon>Anomura</taxon>
        <taxon>Galatheoidea</taxon>
        <taxon>Porcellanidae</taxon>
        <taxon>Petrolisthes</taxon>
    </lineage>
</organism>
<accession>A0AAE1EHF9</accession>
<dbReference type="EMBL" id="JAWQEG010007843">
    <property type="protein sequence ID" value="KAK3851563.1"/>
    <property type="molecule type" value="Genomic_DNA"/>
</dbReference>
<sequence>MVAASRCGQREGKGSRCMGPLSVCLVRMNRGSGRVALLSTNLLLILPHPDHLTSLLPLPSPRLTSGNLLTKHMSFLLSSPLIGIFSPHLYSPIFMSHSLQISSYFICYDATIASPHAF</sequence>
<name>A0AAE1EHF9_PETCI</name>
<gene>
    <name evidence="1" type="ORF">Pcinc_041801</name>
</gene>
<dbReference type="AlphaFoldDB" id="A0AAE1EHF9"/>
<keyword evidence="2" id="KW-1185">Reference proteome</keyword>